<dbReference type="InterPro" id="IPR003476">
    <property type="entry name" value="Glyco_hydro_42"/>
</dbReference>
<feature type="domain" description="Beta-galactosidase trimerisation" evidence="1">
    <location>
        <begin position="1"/>
        <end position="78"/>
    </location>
</feature>
<evidence type="ECO:0000259" key="1">
    <source>
        <dbReference type="Pfam" id="PF08532"/>
    </source>
</evidence>
<dbReference type="GO" id="GO:0005975">
    <property type="term" value="P:carbohydrate metabolic process"/>
    <property type="evidence" value="ECO:0007669"/>
    <property type="project" value="InterPro"/>
</dbReference>
<accession>A0A7X3IHE2</accession>
<dbReference type="InterPro" id="IPR013738">
    <property type="entry name" value="Beta_galactosidase_Trimer"/>
</dbReference>
<dbReference type="AlphaFoldDB" id="A0A7X3IHE2"/>
<name>A0A7X3IHE2_9BACL</name>
<evidence type="ECO:0000313" key="3">
    <source>
        <dbReference type="Proteomes" id="UP000460318"/>
    </source>
</evidence>
<organism evidence="2 3">
    <name type="scientific">Paenibacillus dendrobii</name>
    <dbReference type="NCBI Taxonomy" id="2691084"/>
    <lineage>
        <taxon>Bacteria</taxon>
        <taxon>Bacillati</taxon>
        <taxon>Bacillota</taxon>
        <taxon>Bacilli</taxon>
        <taxon>Bacillales</taxon>
        <taxon>Paenibacillaceae</taxon>
        <taxon>Paenibacillus</taxon>
    </lineage>
</organism>
<gene>
    <name evidence="2" type="ORF">GRF59_10055</name>
</gene>
<reference evidence="2 3" key="1">
    <citation type="submission" date="2019-12" db="EMBL/GenBank/DDBJ databases">
        <title>Paenibacillus sp. nov., an endophytic bacterium isolated from the stem of Dendrobium.</title>
        <authorList>
            <person name="Zhao R."/>
        </authorList>
    </citation>
    <scope>NUCLEOTIDE SEQUENCE [LARGE SCALE GENOMIC DNA]</scope>
    <source>
        <strain evidence="2 3">HJL G12</strain>
    </source>
</reference>
<protein>
    <recommendedName>
        <fullName evidence="1">Beta-galactosidase trimerisation domain-containing protein</fullName>
    </recommendedName>
</protein>
<proteinExistence type="predicted"/>
<dbReference type="Proteomes" id="UP000460318">
    <property type="component" value="Unassembled WGS sequence"/>
</dbReference>
<evidence type="ECO:0000313" key="2">
    <source>
        <dbReference type="EMBL" id="MWV43977.1"/>
    </source>
</evidence>
<sequence>MDVISPLSDFSHCDIIVAPVMYMLKPGVAHRIERFVEQGGSFVTTFFSGIVDENDLVTLGGYPGEIRKLLGIWVEETSDPEDRFLRELCMVLLDHHSIQAPIEAEAGVETYAARFFIDNVITEPCL</sequence>
<dbReference type="PANTHER" id="PTHR36447">
    <property type="entry name" value="BETA-GALACTOSIDASE GANA"/>
    <property type="match status" value="1"/>
</dbReference>
<dbReference type="CDD" id="cd03143">
    <property type="entry name" value="A4_beta-galactosidase_middle_domain"/>
    <property type="match status" value="1"/>
</dbReference>
<keyword evidence="3" id="KW-1185">Reference proteome</keyword>
<dbReference type="GO" id="GO:0004565">
    <property type="term" value="F:beta-galactosidase activity"/>
    <property type="evidence" value="ECO:0007669"/>
    <property type="project" value="InterPro"/>
</dbReference>
<dbReference type="SUPFAM" id="SSF52317">
    <property type="entry name" value="Class I glutamine amidotransferase-like"/>
    <property type="match status" value="1"/>
</dbReference>
<dbReference type="InterPro" id="IPR029062">
    <property type="entry name" value="Class_I_gatase-like"/>
</dbReference>
<dbReference type="Pfam" id="PF08532">
    <property type="entry name" value="Glyco_hydro_42M"/>
    <property type="match status" value="1"/>
</dbReference>
<dbReference type="Gene3D" id="3.40.50.880">
    <property type="match status" value="1"/>
</dbReference>
<dbReference type="PANTHER" id="PTHR36447:SF1">
    <property type="entry name" value="BETA-GALACTOSIDASE GANA"/>
    <property type="match status" value="1"/>
</dbReference>
<dbReference type="EMBL" id="WUBI01000001">
    <property type="protein sequence ID" value="MWV43977.1"/>
    <property type="molecule type" value="Genomic_DNA"/>
</dbReference>
<comment type="caution">
    <text evidence="2">The sequence shown here is derived from an EMBL/GenBank/DDBJ whole genome shotgun (WGS) entry which is preliminary data.</text>
</comment>